<dbReference type="EMBL" id="CAUYUJ010000803">
    <property type="protein sequence ID" value="CAK0792630.1"/>
    <property type="molecule type" value="Genomic_DNA"/>
</dbReference>
<reference evidence="5" key="1">
    <citation type="submission" date="2023-10" db="EMBL/GenBank/DDBJ databases">
        <authorList>
            <person name="Chen Y."/>
            <person name="Shah S."/>
            <person name="Dougan E. K."/>
            <person name="Thang M."/>
            <person name="Chan C."/>
        </authorList>
    </citation>
    <scope>NUCLEOTIDE SEQUENCE [LARGE SCALE GENOMIC DNA]</scope>
</reference>
<keyword evidence="2 3" id="KW-0040">ANK repeat</keyword>
<evidence type="ECO:0000256" key="3">
    <source>
        <dbReference type="PROSITE-ProRule" id="PRU00023"/>
    </source>
</evidence>
<dbReference type="Pfam" id="PF12796">
    <property type="entry name" value="Ank_2"/>
    <property type="match status" value="1"/>
</dbReference>
<feature type="region of interest" description="Disordered" evidence="4">
    <location>
        <begin position="219"/>
        <end position="324"/>
    </location>
</feature>
<feature type="compositionally biased region" description="Pro residues" evidence="4">
    <location>
        <begin position="1"/>
        <end position="12"/>
    </location>
</feature>
<sequence>MRPASAPRPRPTPKGLRGVPASMGEQFKWNPSAERMGDMMQKAVYMEDHVTFQHLLNACHRANLEAVDESGATALHIAATHGKTSALAWLLECGADLRVADDQGYDALAWACCKGHQSTVVTLLQSRASPEAGAPGLHEGELLRARAPLEQTNKDGVTALMSAAHTAETEVVASLLSMQALRSRGRLDRALLRHERAASPGGGRAAGEKGPHRRRLLEGIDGRASAPPRGEGQHPVGGRSVPARRGLRPGSAPGCPEATRAPGPGQPGERQGPDRAAHGGRQQPARDMPHPYRGEGRREPPEREESVSVAVGRQVRRQRRPRGR</sequence>
<feature type="region of interest" description="Disordered" evidence="4">
    <location>
        <begin position="1"/>
        <end position="23"/>
    </location>
</feature>
<dbReference type="InterPro" id="IPR036770">
    <property type="entry name" value="Ankyrin_rpt-contain_sf"/>
</dbReference>
<dbReference type="PROSITE" id="PS50297">
    <property type="entry name" value="ANK_REP_REGION"/>
    <property type="match status" value="1"/>
</dbReference>
<dbReference type="Gene3D" id="1.25.40.20">
    <property type="entry name" value="Ankyrin repeat-containing domain"/>
    <property type="match status" value="1"/>
</dbReference>
<evidence type="ECO:0000256" key="4">
    <source>
        <dbReference type="SAM" id="MobiDB-lite"/>
    </source>
</evidence>
<feature type="compositionally biased region" description="Basic and acidic residues" evidence="4">
    <location>
        <begin position="287"/>
        <end position="306"/>
    </location>
</feature>
<name>A0ABN9PIH8_9DINO</name>
<organism evidence="5 6">
    <name type="scientific">Prorocentrum cordatum</name>
    <dbReference type="NCBI Taxonomy" id="2364126"/>
    <lineage>
        <taxon>Eukaryota</taxon>
        <taxon>Sar</taxon>
        <taxon>Alveolata</taxon>
        <taxon>Dinophyceae</taxon>
        <taxon>Prorocentrales</taxon>
        <taxon>Prorocentraceae</taxon>
        <taxon>Prorocentrum</taxon>
    </lineage>
</organism>
<feature type="compositionally biased region" description="Basic residues" evidence="4">
    <location>
        <begin position="314"/>
        <end position="324"/>
    </location>
</feature>
<evidence type="ECO:0000256" key="2">
    <source>
        <dbReference type="ARBA" id="ARBA00023043"/>
    </source>
</evidence>
<keyword evidence="1" id="KW-0677">Repeat</keyword>
<evidence type="ECO:0000313" key="5">
    <source>
        <dbReference type="EMBL" id="CAK0792630.1"/>
    </source>
</evidence>
<comment type="caution">
    <text evidence="5">The sequence shown here is derived from an EMBL/GenBank/DDBJ whole genome shotgun (WGS) entry which is preliminary data.</text>
</comment>
<evidence type="ECO:0000256" key="1">
    <source>
        <dbReference type="ARBA" id="ARBA00022737"/>
    </source>
</evidence>
<gene>
    <name evidence="5" type="ORF">PCOR1329_LOCUS3156</name>
</gene>
<proteinExistence type="predicted"/>
<dbReference type="SMART" id="SM00248">
    <property type="entry name" value="ANK"/>
    <property type="match status" value="3"/>
</dbReference>
<keyword evidence="6" id="KW-1185">Reference proteome</keyword>
<accession>A0ABN9PIH8</accession>
<feature type="repeat" description="ANK" evidence="3">
    <location>
        <begin position="70"/>
        <end position="102"/>
    </location>
</feature>
<dbReference type="Proteomes" id="UP001189429">
    <property type="component" value="Unassembled WGS sequence"/>
</dbReference>
<evidence type="ECO:0000313" key="6">
    <source>
        <dbReference type="Proteomes" id="UP001189429"/>
    </source>
</evidence>
<dbReference type="PANTHER" id="PTHR24198:SF165">
    <property type="entry name" value="ANKYRIN REPEAT-CONTAINING PROTEIN-RELATED"/>
    <property type="match status" value="1"/>
</dbReference>
<dbReference type="SUPFAM" id="SSF48403">
    <property type="entry name" value="Ankyrin repeat"/>
    <property type="match status" value="1"/>
</dbReference>
<dbReference type="PANTHER" id="PTHR24198">
    <property type="entry name" value="ANKYRIN REPEAT AND PROTEIN KINASE DOMAIN-CONTAINING PROTEIN"/>
    <property type="match status" value="1"/>
</dbReference>
<protein>
    <submittedName>
        <fullName evidence="5">Uncharacterized protein</fullName>
    </submittedName>
</protein>
<dbReference type="InterPro" id="IPR002110">
    <property type="entry name" value="Ankyrin_rpt"/>
</dbReference>
<feature type="region of interest" description="Disordered" evidence="4">
    <location>
        <begin position="194"/>
        <end position="213"/>
    </location>
</feature>
<dbReference type="PROSITE" id="PS50088">
    <property type="entry name" value="ANK_REPEAT"/>
    <property type="match status" value="1"/>
</dbReference>